<gene>
    <name evidence="3" type="ORF">SAMN02745823_00416</name>
</gene>
<dbReference type="InterPro" id="IPR055259">
    <property type="entry name" value="YkvP/CgeB_Glyco_trans-like"/>
</dbReference>
<evidence type="ECO:0000313" key="4">
    <source>
        <dbReference type="Proteomes" id="UP000183995"/>
    </source>
</evidence>
<accession>A0A1M5UAB1</accession>
<name>A0A1M5UAB1_9FIRM</name>
<sequence>MCVFSPQIYNEIHHGFLEAGCDVKDLFIGEEFIKRPDLLEAALSSALDEFRPDFVYSYGWWKDIADIDAFLDIIKRRGIFHVWWSADDPTCFGLASLPPAKRSDLVFTPVEELIPEYAKYGVKAYLQPNACSPHHIKLPPKAEYLHDMALVANNYSMRYVDEETKRSIHYKFRVEGIYQTLKPLVDARKDVKVWGRWWTDFDRAYMLPTAFYGGVLPTEEVPYVYASAKIALGIQQVGVSQTYVSSRTYEALGCGAFHITQYSPGVENYFKKGVHLEWSRSPEETLELANFYLAHDSLREAIALNGQREVDEKHRLIHRAQSVLAVILQYIPK</sequence>
<organism evidence="3 4">
    <name type="scientific">Sporobacter termitidis DSM 10068</name>
    <dbReference type="NCBI Taxonomy" id="1123282"/>
    <lineage>
        <taxon>Bacteria</taxon>
        <taxon>Bacillati</taxon>
        <taxon>Bacillota</taxon>
        <taxon>Clostridia</taxon>
        <taxon>Eubacteriales</taxon>
        <taxon>Oscillospiraceae</taxon>
        <taxon>Sporobacter</taxon>
    </lineage>
</organism>
<dbReference type="InterPro" id="IPR024542">
    <property type="entry name" value="YkvP_N"/>
</dbReference>
<evidence type="ECO:0000259" key="2">
    <source>
        <dbReference type="Pfam" id="PF13524"/>
    </source>
</evidence>
<evidence type="ECO:0000313" key="3">
    <source>
        <dbReference type="EMBL" id="SHH59633.1"/>
    </source>
</evidence>
<dbReference type="EMBL" id="FQXV01000001">
    <property type="protein sequence ID" value="SHH59633.1"/>
    <property type="molecule type" value="Genomic_DNA"/>
</dbReference>
<evidence type="ECO:0000259" key="1">
    <source>
        <dbReference type="Pfam" id="PF12996"/>
    </source>
</evidence>
<dbReference type="AlphaFoldDB" id="A0A1M5UAB1"/>
<dbReference type="Pfam" id="PF13524">
    <property type="entry name" value="Glyco_trans_1_2"/>
    <property type="match status" value="1"/>
</dbReference>
<dbReference type="Pfam" id="PF12996">
    <property type="entry name" value="DUF3880"/>
    <property type="match status" value="1"/>
</dbReference>
<dbReference type="STRING" id="1123282.SAMN02745823_00416"/>
<reference evidence="3 4" key="1">
    <citation type="submission" date="2016-11" db="EMBL/GenBank/DDBJ databases">
        <authorList>
            <person name="Jaros S."/>
            <person name="Januszkiewicz K."/>
            <person name="Wedrychowicz H."/>
        </authorList>
    </citation>
    <scope>NUCLEOTIDE SEQUENCE [LARGE SCALE GENOMIC DNA]</scope>
    <source>
        <strain evidence="3 4">DSM 10068</strain>
    </source>
</reference>
<dbReference type="Proteomes" id="UP000183995">
    <property type="component" value="Unassembled WGS sequence"/>
</dbReference>
<proteinExistence type="predicted"/>
<protein>
    <submittedName>
        <fullName evidence="3">Spore maturation protein CgeB</fullName>
    </submittedName>
</protein>
<keyword evidence="4" id="KW-1185">Reference proteome</keyword>
<feature type="domain" description="Spore protein YkvP/CgeB glycosyl transferase-like" evidence="2">
    <location>
        <begin position="181"/>
        <end position="324"/>
    </location>
</feature>
<feature type="domain" description="Spore protein YkvP N-terminal" evidence="1">
    <location>
        <begin position="13"/>
        <end position="107"/>
    </location>
</feature>